<protein>
    <submittedName>
        <fullName evidence="1">Uncharacterized protein</fullName>
    </submittedName>
</protein>
<dbReference type="KEGG" id="uam:UABAM_00283"/>
<accession>A0A5S9II23</accession>
<dbReference type="AlphaFoldDB" id="A0A5S9II23"/>
<dbReference type="RefSeq" id="WP_151966200.1">
    <property type="nucleotide sequence ID" value="NZ_AP019860.1"/>
</dbReference>
<sequence>MDFFLCVRLIVKPKFILAFLVLSSFSFLQTQVISDVYRKKFYTQIPPTWIPPKQKLEIVKKTRKRLEKEWAINQVKIENVLPKKEIKALKCHPPFSMKITQKKPKKEKKSPRKEKEKLLLTFLLIVYPRSYRSIIEDPLEPPPIDYLGSTKLLAFYFYKPQTKKPKNKSQKKMEKEISNIFYLK</sequence>
<evidence type="ECO:0000313" key="1">
    <source>
        <dbReference type="EMBL" id="BBM81940.1"/>
    </source>
</evidence>
<proteinExistence type="predicted"/>
<dbReference type="EMBL" id="AP019860">
    <property type="protein sequence ID" value="BBM81940.1"/>
    <property type="molecule type" value="Genomic_DNA"/>
</dbReference>
<name>A0A5S9II23_UABAM</name>
<reference evidence="1 2" key="1">
    <citation type="submission" date="2019-08" db="EMBL/GenBank/DDBJ databases">
        <title>Complete genome sequence of Candidatus Uab amorphum.</title>
        <authorList>
            <person name="Shiratori T."/>
            <person name="Suzuki S."/>
            <person name="Kakizawa Y."/>
            <person name="Ishida K."/>
        </authorList>
    </citation>
    <scope>NUCLEOTIDE SEQUENCE [LARGE SCALE GENOMIC DNA]</scope>
    <source>
        <strain evidence="1 2">SRT547</strain>
    </source>
</reference>
<gene>
    <name evidence="1" type="ORF">UABAM_00283</name>
</gene>
<keyword evidence="2" id="KW-1185">Reference proteome</keyword>
<organism evidence="1 2">
    <name type="scientific">Uabimicrobium amorphum</name>
    <dbReference type="NCBI Taxonomy" id="2596890"/>
    <lineage>
        <taxon>Bacteria</taxon>
        <taxon>Pseudomonadati</taxon>
        <taxon>Planctomycetota</taxon>
        <taxon>Candidatus Uabimicrobiia</taxon>
        <taxon>Candidatus Uabimicrobiales</taxon>
        <taxon>Candidatus Uabimicrobiaceae</taxon>
        <taxon>Candidatus Uabimicrobium</taxon>
    </lineage>
</organism>
<dbReference type="Proteomes" id="UP000326354">
    <property type="component" value="Chromosome"/>
</dbReference>
<evidence type="ECO:0000313" key="2">
    <source>
        <dbReference type="Proteomes" id="UP000326354"/>
    </source>
</evidence>